<gene>
    <name evidence="2 4" type="ORF">BDZ99DRAFT_569252</name>
</gene>
<protein>
    <recommendedName>
        <fullName evidence="5">LCCL domain-containing protein</fullName>
    </recommendedName>
</protein>
<accession>A0A6A6YUZ5</accession>
<reference evidence="2 4" key="1">
    <citation type="journal article" date="2020" name="Stud. Mycol.">
        <title>101 Dothideomycetes genomes: a test case for predicting lifestyles and emergence of pathogens.</title>
        <authorList>
            <person name="Haridas S."/>
            <person name="Albert R."/>
            <person name="Binder M."/>
            <person name="Bloem J."/>
            <person name="Labutti K."/>
            <person name="Salamov A."/>
            <person name="Andreopoulos B."/>
            <person name="Baker S."/>
            <person name="Barry K."/>
            <person name="Bills G."/>
            <person name="Bluhm B."/>
            <person name="Cannon C."/>
            <person name="Castanera R."/>
            <person name="Culley D."/>
            <person name="Daum C."/>
            <person name="Ezra D."/>
            <person name="Gonzalez J."/>
            <person name="Henrissat B."/>
            <person name="Kuo A."/>
            <person name="Liang C."/>
            <person name="Lipzen A."/>
            <person name="Lutzoni F."/>
            <person name="Magnuson J."/>
            <person name="Mondo S."/>
            <person name="Nolan M."/>
            <person name="Ohm R."/>
            <person name="Pangilinan J."/>
            <person name="Park H.-J."/>
            <person name="Ramirez L."/>
            <person name="Alfaro M."/>
            <person name="Sun H."/>
            <person name="Tritt A."/>
            <person name="Yoshinaga Y."/>
            <person name="Zwiers L.-H."/>
            <person name="Turgeon B."/>
            <person name="Goodwin S."/>
            <person name="Spatafora J."/>
            <person name="Crous P."/>
            <person name="Grigoriev I."/>
        </authorList>
    </citation>
    <scope>NUCLEOTIDE SEQUENCE</scope>
    <source>
        <strain evidence="2 4">CBS 304.34</strain>
    </source>
</reference>
<keyword evidence="1" id="KW-0472">Membrane</keyword>
<feature type="transmembrane region" description="Helical" evidence="1">
    <location>
        <begin position="38"/>
        <end position="63"/>
    </location>
</feature>
<proteinExistence type="predicted"/>
<evidence type="ECO:0000313" key="2">
    <source>
        <dbReference type="EMBL" id="KAF2812601.1"/>
    </source>
</evidence>
<keyword evidence="1" id="KW-1133">Transmembrane helix</keyword>
<feature type="transmembrane region" description="Helical" evidence="1">
    <location>
        <begin position="149"/>
        <end position="170"/>
    </location>
</feature>
<keyword evidence="1" id="KW-0812">Transmembrane</keyword>
<evidence type="ECO:0000313" key="3">
    <source>
        <dbReference type="Proteomes" id="UP000504636"/>
    </source>
</evidence>
<sequence>MAGPTSTSTHTSGGIGVAQCQDPQWRAFGVSLVFTTVLSLYTTSSALFFGSVFTSVFFQTALASDPPDSTTYDGVISAATGRFLPAAFVALFIYQYFVRYTLRKLKAPFERTFLWLGACWIGAIGNHAFEKIPISRLTPHDLQQQPGAITALILIILLIVGIAVFQTWAFRIEGRLARYLAIYAILLASILLLLAIPRLNLRIHHYILALLLLPGTTLQTRPSLLYQGFLVGLFINGIGRWGFDSILQTATALRSDAKLGSFLPSIPIPLITRDNITFSLDLANGYDGISALVNDVERFRRFDERSTTFTWSRTEGVDVEYFRFGFVKYARLGGVLVQDCTKAGVWKDTGWIQMQPGPSK</sequence>
<feature type="transmembrane region" description="Helical" evidence="1">
    <location>
        <begin position="75"/>
        <end position="97"/>
    </location>
</feature>
<dbReference type="InterPro" id="IPR051957">
    <property type="entry name" value="CRISP-LCCL_domain"/>
</dbReference>
<feature type="transmembrane region" description="Helical" evidence="1">
    <location>
        <begin position="176"/>
        <end position="196"/>
    </location>
</feature>
<dbReference type="Proteomes" id="UP000504636">
    <property type="component" value="Unplaced"/>
</dbReference>
<feature type="transmembrane region" description="Helical" evidence="1">
    <location>
        <begin position="112"/>
        <end position="129"/>
    </location>
</feature>
<dbReference type="EMBL" id="MU003697">
    <property type="protein sequence ID" value="KAF2812601.1"/>
    <property type="molecule type" value="Genomic_DNA"/>
</dbReference>
<keyword evidence="3" id="KW-1185">Reference proteome</keyword>
<reference evidence="4" key="3">
    <citation type="submission" date="2025-04" db="UniProtKB">
        <authorList>
            <consortium name="RefSeq"/>
        </authorList>
    </citation>
    <scope>IDENTIFICATION</scope>
    <source>
        <strain evidence="4">CBS 304.34</strain>
    </source>
</reference>
<evidence type="ECO:0000313" key="4">
    <source>
        <dbReference type="RefSeq" id="XP_033579565.1"/>
    </source>
</evidence>
<evidence type="ECO:0008006" key="5">
    <source>
        <dbReference type="Google" id="ProtNLM"/>
    </source>
</evidence>
<dbReference type="OrthoDB" id="441660at2759"/>
<dbReference type="RefSeq" id="XP_033579565.1">
    <property type="nucleotide sequence ID" value="XM_033727859.1"/>
</dbReference>
<organism evidence="2">
    <name type="scientific">Mytilinidion resinicola</name>
    <dbReference type="NCBI Taxonomy" id="574789"/>
    <lineage>
        <taxon>Eukaryota</taxon>
        <taxon>Fungi</taxon>
        <taxon>Dikarya</taxon>
        <taxon>Ascomycota</taxon>
        <taxon>Pezizomycotina</taxon>
        <taxon>Dothideomycetes</taxon>
        <taxon>Pleosporomycetidae</taxon>
        <taxon>Mytilinidiales</taxon>
        <taxon>Mytilinidiaceae</taxon>
        <taxon>Mytilinidion</taxon>
    </lineage>
</organism>
<dbReference type="PANTHER" id="PTHR31331">
    <property type="entry name" value="LCCL DOMAIN PROTEIN (AFU_ORTHOLOGUE AFUA_5G08630)"/>
    <property type="match status" value="1"/>
</dbReference>
<reference evidence="4" key="2">
    <citation type="submission" date="2020-04" db="EMBL/GenBank/DDBJ databases">
        <authorList>
            <consortium name="NCBI Genome Project"/>
        </authorList>
    </citation>
    <scope>NUCLEOTIDE SEQUENCE</scope>
    <source>
        <strain evidence="4">CBS 304.34</strain>
    </source>
</reference>
<name>A0A6A6YUZ5_9PEZI</name>
<dbReference type="GeneID" id="54468752"/>
<dbReference type="PANTHER" id="PTHR31331:SF1">
    <property type="entry name" value="CYSTEINE RICH SECRETORY PROTEIN LCCL DOMAIN CONTAINING 2"/>
    <property type="match status" value="1"/>
</dbReference>
<dbReference type="AlphaFoldDB" id="A0A6A6YUZ5"/>
<evidence type="ECO:0000256" key="1">
    <source>
        <dbReference type="SAM" id="Phobius"/>
    </source>
</evidence>